<evidence type="ECO:0000313" key="1">
    <source>
        <dbReference type="EMBL" id="CAB4320644.1"/>
    </source>
</evidence>
<dbReference type="Proteomes" id="UP000507245">
    <property type="component" value="Unassembled WGS sequence"/>
</dbReference>
<sequence length="298" mass="33947">MIKSVSLLNCKQLCDTLAHDVAKIENILLNEGSLCSVFLTSKQSQFDIVFPGSEVLKWFSHREDLYELNDRSEFSFQFPLNFKPENKGLAICAAAEISQTEKEITQSDYGRCYFTARIDINAETFATHSFNFKAKVMKSAHVWLLYIPFVKIVHYLSTPFTHPPSTCRVSLEHTSEGSMCCTSYGVHLVMLPQDEDLEDEETHEDLEDEYFTYEDDEDMKDDEVIAKKTTCVEALASQYPKGTSVEDYPFLRRNVMIMDALGVRHGQEMRGLRFGRFHGGGSGSSHRHAALIGCRRHN</sequence>
<protein>
    <submittedName>
        <fullName evidence="1">Uncharacterized protein</fullName>
    </submittedName>
</protein>
<evidence type="ECO:0000313" key="2">
    <source>
        <dbReference type="Proteomes" id="UP000507245"/>
    </source>
</evidence>
<keyword evidence="2" id="KW-1185">Reference proteome</keyword>
<proteinExistence type="predicted"/>
<dbReference type="EMBL" id="CAEKKB010000008">
    <property type="protein sequence ID" value="CAB4320644.1"/>
    <property type="molecule type" value="Genomic_DNA"/>
</dbReference>
<accession>A0A6J5YAS0</accession>
<gene>
    <name evidence="1" type="ORF">ORAREDHAP_LOCUS49545</name>
</gene>
<name>A0A6J5YAS0_PRUAR</name>
<dbReference type="AlphaFoldDB" id="A0A6J5YAS0"/>
<dbReference type="OrthoDB" id="1645191at2759"/>
<organism evidence="1 2">
    <name type="scientific">Prunus armeniaca</name>
    <name type="common">Apricot</name>
    <name type="synonym">Armeniaca vulgaris</name>
    <dbReference type="NCBI Taxonomy" id="36596"/>
    <lineage>
        <taxon>Eukaryota</taxon>
        <taxon>Viridiplantae</taxon>
        <taxon>Streptophyta</taxon>
        <taxon>Embryophyta</taxon>
        <taxon>Tracheophyta</taxon>
        <taxon>Spermatophyta</taxon>
        <taxon>Magnoliopsida</taxon>
        <taxon>eudicotyledons</taxon>
        <taxon>Gunneridae</taxon>
        <taxon>Pentapetalae</taxon>
        <taxon>rosids</taxon>
        <taxon>fabids</taxon>
        <taxon>Rosales</taxon>
        <taxon>Rosaceae</taxon>
        <taxon>Amygdaloideae</taxon>
        <taxon>Amygdaleae</taxon>
        <taxon>Prunus</taxon>
    </lineage>
</organism>
<reference evidence="2" key="1">
    <citation type="journal article" date="2020" name="Genome Biol.">
        <title>Gamete binning: chromosome-level and haplotype-resolved genome assembly enabled by high-throughput single-cell sequencing of gamete genomes.</title>
        <authorList>
            <person name="Campoy J.A."/>
            <person name="Sun H."/>
            <person name="Goel M."/>
            <person name="Jiao W.-B."/>
            <person name="Folz-Donahue K."/>
            <person name="Wang N."/>
            <person name="Rubio M."/>
            <person name="Liu C."/>
            <person name="Kukat C."/>
            <person name="Ruiz D."/>
            <person name="Huettel B."/>
            <person name="Schneeberger K."/>
        </authorList>
    </citation>
    <scope>NUCLEOTIDE SEQUENCE [LARGE SCALE GENOMIC DNA]</scope>
    <source>
        <strain evidence="2">cv. Rojo Pasion</strain>
    </source>
</reference>